<dbReference type="Pfam" id="PF10509">
    <property type="entry name" value="GalKase_gal_bdg"/>
    <property type="match status" value="1"/>
</dbReference>
<feature type="binding site" evidence="11">
    <location>
        <position position="166"/>
    </location>
    <ligand>
        <name>Mg(2+)</name>
        <dbReference type="ChEBI" id="CHEBI:18420"/>
    </ligand>
</feature>
<gene>
    <name evidence="11" type="primary">galK</name>
    <name evidence="16" type="ORF">EV382_5871</name>
</gene>
<comment type="caution">
    <text evidence="16">The sequence shown here is derived from an EMBL/GenBank/DDBJ whole genome shotgun (WGS) entry which is preliminary data.</text>
</comment>
<dbReference type="PANTHER" id="PTHR10457:SF7">
    <property type="entry name" value="GALACTOKINASE-RELATED"/>
    <property type="match status" value="1"/>
</dbReference>
<keyword evidence="6 11" id="KW-0418">Kinase</keyword>
<comment type="similarity">
    <text evidence="1 11">Belongs to the GHMP kinase family. GalK subfamily.</text>
</comment>
<reference evidence="16 17" key="1">
    <citation type="submission" date="2019-02" db="EMBL/GenBank/DDBJ databases">
        <title>Sequencing the genomes of 1000 actinobacteria strains.</title>
        <authorList>
            <person name="Klenk H.-P."/>
        </authorList>
    </citation>
    <scope>NUCLEOTIDE SEQUENCE [LARGE SCALE GENOMIC DNA]</scope>
    <source>
        <strain evidence="16 17">DSM 45888</strain>
    </source>
</reference>
<dbReference type="Proteomes" id="UP000293781">
    <property type="component" value="Unassembled WGS sequence"/>
</dbReference>
<dbReference type="RefSeq" id="WP_130407130.1">
    <property type="nucleotide sequence ID" value="NZ_SHKK01000001.1"/>
</dbReference>
<proteinExistence type="inferred from homology"/>
<keyword evidence="5 11" id="KW-0547">Nucleotide-binding</keyword>
<keyword evidence="2 11" id="KW-0963">Cytoplasm</keyword>
<dbReference type="EC" id="2.7.1.6" evidence="11 12"/>
<evidence type="ECO:0000256" key="4">
    <source>
        <dbReference type="ARBA" id="ARBA00022723"/>
    </source>
</evidence>
<dbReference type="InterPro" id="IPR019741">
    <property type="entry name" value="Galactokinase_CS"/>
</dbReference>
<evidence type="ECO:0000256" key="3">
    <source>
        <dbReference type="ARBA" id="ARBA00022679"/>
    </source>
</evidence>
<dbReference type="InterPro" id="IPR006206">
    <property type="entry name" value="Mevalonate/galactokinase"/>
</dbReference>
<dbReference type="EMBL" id="SHKK01000001">
    <property type="protein sequence ID" value="RZT82561.1"/>
    <property type="molecule type" value="Genomic_DNA"/>
</dbReference>
<dbReference type="InterPro" id="IPR036554">
    <property type="entry name" value="GHMP_kinase_C_sf"/>
</dbReference>
<organism evidence="16 17">
    <name type="scientific">Micromonospora violae</name>
    <dbReference type="NCBI Taxonomy" id="1278207"/>
    <lineage>
        <taxon>Bacteria</taxon>
        <taxon>Bacillati</taxon>
        <taxon>Actinomycetota</taxon>
        <taxon>Actinomycetes</taxon>
        <taxon>Micromonosporales</taxon>
        <taxon>Micromonosporaceae</taxon>
        <taxon>Micromonospora</taxon>
    </lineage>
</organism>
<dbReference type="HAMAP" id="MF_00246">
    <property type="entry name" value="Galactokinase"/>
    <property type="match status" value="1"/>
</dbReference>
<dbReference type="InterPro" id="IPR006204">
    <property type="entry name" value="GHMP_kinase_N_dom"/>
</dbReference>
<evidence type="ECO:0000256" key="6">
    <source>
        <dbReference type="ARBA" id="ARBA00022777"/>
    </source>
</evidence>
<dbReference type="FunFam" id="3.30.230.10:FF:000017">
    <property type="entry name" value="Galactokinase"/>
    <property type="match status" value="1"/>
</dbReference>
<evidence type="ECO:0000256" key="10">
    <source>
        <dbReference type="ARBA" id="ARBA00023277"/>
    </source>
</evidence>
<dbReference type="InterPro" id="IPR013750">
    <property type="entry name" value="GHMP_kinase_C_dom"/>
</dbReference>
<evidence type="ECO:0000259" key="13">
    <source>
        <dbReference type="Pfam" id="PF00288"/>
    </source>
</evidence>
<evidence type="ECO:0000259" key="15">
    <source>
        <dbReference type="Pfam" id="PF10509"/>
    </source>
</evidence>
<evidence type="ECO:0000256" key="7">
    <source>
        <dbReference type="ARBA" id="ARBA00022840"/>
    </source>
</evidence>
<dbReference type="PROSITE" id="PS00627">
    <property type="entry name" value="GHMP_KINASES_ATP"/>
    <property type="match status" value="1"/>
</dbReference>
<comment type="pathway">
    <text evidence="11">Carbohydrate metabolism; galactose metabolism.</text>
</comment>
<dbReference type="PROSITE" id="PS00106">
    <property type="entry name" value="GALACTOKINASE"/>
    <property type="match status" value="1"/>
</dbReference>
<keyword evidence="9 11" id="KW-0299">Galactose metabolism</keyword>
<keyword evidence="10 11" id="KW-0119">Carbohydrate metabolism</keyword>
<dbReference type="GO" id="GO:0004335">
    <property type="term" value="F:galactokinase activity"/>
    <property type="evidence" value="ECO:0007669"/>
    <property type="project" value="UniProtKB-UniRule"/>
</dbReference>
<dbReference type="Gene3D" id="3.30.230.10">
    <property type="match status" value="1"/>
</dbReference>
<evidence type="ECO:0000256" key="9">
    <source>
        <dbReference type="ARBA" id="ARBA00023144"/>
    </source>
</evidence>
<evidence type="ECO:0000313" key="16">
    <source>
        <dbReference type="EMBL" id="RZT82561.1"/>
    </source>
</evidence>
<dbReference type="InterPro" id="IPR019539">
    <property type="entry name" value="GalKase_N"/>
</dbReference>
<dbReference type="SUPFAM" id="SSF55060">
    <property type="entry name" value="GHMP Kinase, C-terminal domain"/>
    <property type="match status" value="1"/>
</dbReference>
<dbReference type="InterPro" id="IPR022963">
    <property type="entry name" value="Galactokinase_bac"/>
</dbReference>
<dbReference type="FunFam" id="3.30.70.890:FF:000001">
    <property type="entry name" value="Galactokinase"/>
    <property type="match status" value="1"/>
</dbReference>
<feature type="domain" description="GHMP kinase N-terminal" evidence="13">
    <location>
        <begin position="99"/>
        <end position="183"/>
    </location>
</feature>
<keyword evidence="17" id="KW-1185">Reference proteome</keyword>
<dbReference type="PRINTS" id="PR00959">
    <property type="entry name" value="MEVGALKINASE"/>
</dbReference>
<dbReference type="PANTHER" id="PTHR10457">
    <property type="entry name" value="MEVALONATE KINASE/GALACTOKINASE"/>
    <property type="match status" value="1"/>
</dbReference>
<dbReference type="NCBIfam" id="TIGR00131">
    <property type="entry name" value="gal_kin"/>
    <property type="match status" value="1"/>
</dbReference>
<dbReference type="PIRSF" id="PIRSF000530">
    <property type="entry name" value="Galactokinase"/>
    <property type="match status" value="1"/>
</dbReference>
<dbReference type="InterPro" id="IPR014721">
    <property type="entry name" value="Ribsml_uS5_D2-typ_fold_subgr"/>
</dbReference>
<dbReference type="Pfam" id="PF08544">
    <property type="entry name" value="GHMP_kinases_C"/>
    <property type="match status" value="1"/>
</dbReference>
<accession>A0A4Q7UPQ8</accession>
<dbReference type="PRINTS" id="PR00473">
    <property type="entry name" value="GALCTOKINASE"/>
</dbReference>
<comment type="subcellular location">
    <subcellularLocation>
        <location evidence="11">Cytoplasm</location>
    </subcellularLocation>
</comment>
<feature type="binding site" evidence="11">
    <location>
        <begin position="39"/>
        <end position="42"/>
    </location>
    <ligand>
        <name>substrate</name>
    </ligand>
</feature>
<dbReference type="Pfam" id="PF00288">
    <property type="entry name" value="GHMP_kinases_N"/>
    <property type="match status" value="1"/>
</dbReference>
<name>A0A4Q7UPQ8_9ACTN</name>
<evidence type="ECO:0000256" key="1">
    <source>
        <dbReference type="ARBA" id="ARBA00006566"/>
    </source>
</evidence>
<dbReference type="GO" id="GO:0000287">
    <property type="term" value="F:magnesium ion binding"/>
    <property type="evidence" value="ECO:0007669"/>
    <property type="project" value="UniProtKB-UniRule"/>
</dbReference>
<dbReference type="Gene3D" id="3.30.70.890">
    <property type="entry name" value="GHMP kinase, C-terminal domain"/>
    <property type="match status" value="1"/>
</dbReference>
<dbReference type="UniPathway" id="UPA00214"/>
<dbReference type="AlphaFoldDB" id="A0A4Q7UPQ8"/>
<dbReference type="GO" id="GO:0006012">
    <property type="term" value="P:galactose metabolic process"/>
    <property type="evidence" value="ECO:0007669"/>
    <property type="project" value="UniProtKB-UniRule"/>
</dbReference>
<evidence type="ECO:0000313" key="17">
    <source>
        <dbReference type="Proteomes" id="UP000293781"/>
    </source>
</evidence>
<keyword evidence="8 11" id="KW-0460">Magnesium</keyword>
<comment type="function">
    <text evidence="11">Catalyzes the transfer of the gamma-phosphate of ATP to D-galactose to form alpha-D-galactose-1-phosphate (Gal-1-P).</text>
</comment>
<dbReference type="GO" id="GO:0005524">
    <property type="term" value="F:ATP binding"/>
    <property type="evidence" value="ECO:0007669"/>
    <property type="project" value="UniProtKB-UniRule"/>
</dbReference>
<sequence>MSNPGGDVVERAAAGFSAQFGGEASGRWAAPGRVNLIGEHTDYNEGFVLPFALPMRTIVAADRQDGEHWTVWSELSGETITLGADDVAEPGRVTGWGAYVAGVVWALREAGNPVPGARLAIASDVPLGSGLSSSAALESAVLAALLDLGGLELAPALQPRLAQRAENVYVGAPTGIMDQSAAIRCRAGHALFLDCRDESVEHIPFDLDAAGLAVLVVDSRAPHRHADGEYAARRRSCEAGAGALGVAALRDVGVDQLDDALAQLDDEETRRRVRHVVTEDQRVLDTVALLRAARVRDIGPLLTASHVSMRDDFEITVPEIDTAVEAALSAGALGARMTGGGFGGCVLALVEADRADAVADAVADAYAERGFTAPGTVTVLPAPGATRLD</sequence>
<feature type="domain" description="Galactokinase N-terminal" evidence="15">
    <location>
        <begin position="16"/>
        <end position="62"/>
    </location>
</feature>
<dbReference type="InterPro" id="IPR000705">
    <property type="entry name" value="Galactokinase"/>
</dbReference>
<feature type="binding site" evidence="11">
    <location>
        <position position="134"/>
    </location>
    <ligand>
        <name>Mg(2+)</name>
        <dbReference type="ChEBI" id="CHEBI:18420"/>
    </ligand>
</feature>
<feature type="binding site" evidence="11">
    <location>
        <begin position="128"/>
        <end position="134"/>
    </location>
    <ligand>
        <name>ATP</name>
        <dbReference type="ChEBI" id="CHEBI:30616"/>
    </ligand>
</feature>
<evidence type="ECO:0000256" key="2">
    <source>
        <dbReference type="ARBA" id="ARBA00022490"/>
    </source>
</evidence>
<feature type="active site" description="Proton acceptor" evidence="11">
    <location>
        <position position="178"/>
    </location>
</feature>
<dbReference type="InterPro" id="IPR020568">
    <property type="entry name" value="Ribosomal_Su5_D2-typ_SF"/>
</dbReference>
<keyword evidence="4 11" id="KW-0479">Metal-binding</keyword>
<evidence type="ECO:0000259" key="14">
    <source>
        <dbReference type="Pfam" id="PF08544"/>
    </source>
</evidence>
<protein>
    <recommendedName>
        <fullName evidence="11 12">Galactokinase</fullName>
        <ecNumber evidence="11 12">2.7.1.6</ecNumber>
    </recommendedName>
    <alternativeName>
        <fullName evidence="11">Galactose kinase</fullName>
    </alternativeName>
</protein>
<evidence type="ECO:0000256" key="12">
    <source>
        <dbReference type="NCBIfam" id="TIGR00131"/>
    </source>
</evidence>
<comment type="catalytic activity">
    <reaction evidence="11">
        <text>alpha-D-galactose + ATP = alpha-D-galactose 1-phosphate + ADP + H(+)</text>
        <dbReference type="Rhea" id="RHEA:13553"/>
        <dbReference type="ChEBI" id="CHEBI:15378"/>
        <dbReference type="ChEBI" id="CHEBI:28061"/>
        <dbReference type="ChEBI" id="CHEBI:30616"/>
        <dbReference type="ChEBI" id="CHEBI:58336"/>
        <dbReference type="ChEBI" id="CHEBI:456216"/>
        <dbReference type="EC" id="2.7.1.6"/>
    </reaction>
</comment>
<keyword evidence="7 11" id="KW-0067">ATP-binding</keyword>
<dbReference type="InterPro" id="IPR006203">
    <property type="entry name" value="GHMP_knse_ATP-bd_CS"/>
</dbReference>
<evidence type="ECO:0000256" key="11">
    <source>
        <dbReference type="HAMAP-Rule" id="MF_00246"/>
    </source>
</evidence>
<feature type="binding site" evidence="11">
    <location>
        <position position="230"/>
    </location>
    <ligand>
        <name>substrate</name>
    </ligand>
</feature>
<keyword evidence="3 11" id="KW-0808">Transferase</keyword>
<feature type="domain" description="GHMP kinase C-terminal" evidence="14">
    <location>
        <begin position="289"/>
        <end position="367"/>
    </location>
</feature>
<evidence type="ECO:0000256" key="8">
    <source>
        <dbReference type="ARBA" id="ARBA00022842"/>
    </source>
</evidence>
<dbReference type="OrthoDB" id="250531at2"/>
<feature type="binding site" evidence="11">
    <location>
        <position position="73"/>
    </location>
    <ligand>
        <name>ATP</name>
        <dbReference type="ChEBI" id="CHEBI:30616"/>
    </ligand>
</feature>
<dbReference type="SUPFAM" id="SSF54211">
    <property type="entry name" value="Ribosomal protein S5 domain 2-like"/>
    <property type="match status" value="1"/>
</dbReference>
<evidence type="ECO:0000256" key="5">
    <source>
        <dbReference type="ARBA" id="ARBA00022741"/>
    </source>
</evidence>
<feature type="site" description="Transition state stabilizer" evidence="11">
    <location>
        <position position="33"/>
    </location>
</feature>
<dbReference type="GO" id="GO:0005829">
    <property type="term" value="C:cytosol"/>
    <property type="evidence" value="ECO:0007669"/>
    <property type="project" value="TreeGrafter"/>
</dbReference>